<comment type="caution">
    <text evidence="2">The sequence shown here is derived from an EMBL/GenBank/DDBJ whole genome shotgun (WGS) entry which is preliminary data.</text>
</comment>
<proteinExistence type="predicted"/>
<gene>
    <name evidence="2" type="ORF">JKK62_10110</name>
</gene>
<reference evidence="2" key="1">
    <citation type="submission" date="2021-01" db="EMBL/GenBank/DDBJ databases">
        <title>Genome public.</title>
        <authorList>
            <person name="Liu C."/>
            <person name="Sun Q."/>
        </authorList>
    </citation>
    <scope>NUCLEOTIDE SEQUENCE</scope>
    <source>
        <strain evidence="2">M6</strain>
    </source>
</reference>
<organism evidence="2 3">
    <name type="scientific">Ruminococcus difficilis</name>
    <dbReference type="NCBI Taxonomy" id="2763069"/>
    <lineage>
        <taxon>Bacteria</taxon>
        <taxon>Bacillati</taxon>
        <taxon>Bacillota</taxon>
        <taxon>Clostridia</taxon>
        <taxon>Eubacteriales</taxon>
        <taxon>Oscillospiraceae</taxon>
        <taxon>Ruminococcus</taxon>
    </lineage>
</organism>
<feature type="signal peptide" evidence="1">
    <location>
        <begin position="1"/>
        <end position="27"/>
    </location>
</feature>
<protein>
    <submittedName>
        <fullName evidence="2">Uncharacterized protein</fullName>
    </submittedName>
</protein>
<dbReference type="AlphaFoldDB" id="A0A934WS93"/>
<evidence type="ECO:0000256" key="1">
    <source>
        <dbReference type="SAM" id="SignalP"/>
    </source>
</evidence>
<dbReference type="RefSeq" id="WP_201427787.1">
    <property type="nucleotide sequence ID" value="NZ_JAEQMG010000104.1"/>
</dbReference>
<accession>A0A934WS93</accession>
<sequence>MRNTTKTFSALLTGALILSPFAVTAFAAEGKTLNITASSNFSPSVTQSIDAATKQITATWWLQDAEDSMVNIQGVLTYDNTKLRVDMTDGVNRTYDVSSDEYTENILCITNGQSTVVNYQPETLPSNANAGIRFNATQSSGFSMGTATERVPFFSVTFNPVDNAEGDTEIHLEIDFMAVRDDNDTTYHKLIHHAEIVDTDADFLPDEAAAIYAGPFDPNYTPAEPTTAEPTTIPPTTVAPTTIAPTTVAPTTVAPTTIAPTTVAPTTIAPTTIAPTTIAPTTIAPTTIAPTTIAPT</sequence>
<evidence type="ECO:0000313" key="2">
    <source>
        <dbReference type="EMBL" id="MBK6088991.1"/>
    </source>
</evidence>
<evidence type="ECO:0000313" key="3">
    <source>
        <dbReference type="Proteomes" id="UP000633365"/>
    </source>
</evidence>
<dbReference type="EMBL" id="JAEQMG010000104">
    <property type="protein sequence ID" value="MBK6088991.1"/>
    <property type="molecule type" value="Genomic_DNA"/>
</dbReference>
<name>A0A934WS93_9FIRM</name>
<keyword evidence="1" id="KW-0732">Signal</keyword>
<keyword evidence="3" id="KW-1185">Reference proteome</keyword>
<feature type="non-terminal residue" evidence="2">
    <location>
        <position position="296"/>
    </location>
</feature>
<dbReference type="Proteomes" id="UP000633365">
    <property type="component" value="Unassembled WGS sequence"/>
</dbReference>
<feature type="chain" id="PRO_5037829745" evidence="1">
    <location>
        <begin position="28"/>
        <end position="296"/>
    </location>
</feature>